<organism evidence="1 2">
    <name type="scientific">Ilyodon furcidens</name>
    <name type="common">goldbreast splitfin</name>
    <dbReference type="NCBI Taxonomy" id="33524"/>
    <lineage>
        <taxon>Eukaryota</taxon>
        <taxon>Metazoa</taxon>
        <taxon>Chordata</taxon>
        <taxon>Craniata</taxon>
        <taxon>Vertebrata</taxon>
        <taxon>Euteleostomi</taxon>
        <taxon>Actinopterygii</taxon>
        <taxon>Neopterygii</taxon>
        <taxon>Teleostei</taxon>
        <taxon>Neoteleostei</taxon>
        <taxon>Acanthomorphata</taxon>
        <taxon>Ovalentaria</taxon>
        <taxon>Atherinomorphae</taxon>
        <taxon>Cyprinodontiformes</taxon>
        <taxon>Goodeidae</taxon>
        <taxon>Ilyodon</taxon>
    </lineage>
</organism>
<name>A0ABV0ST58_9TELE</name>
<evidence type="ECO:0000313" key="1">
    <source>
        <dbReference type="EMBL" id="MEQ2223765.1"/>
    </source>
</evidence>
<evidence type="ECO:0000313" key="2">
    <source>
        <dbReference type="Proteomes" id="UP001482620"/>
    </source>
</evidence>
<feature type="non-terminal residue" evidence="1">
    <location>
        <position position="1"/>
    </location>
</feature>
<gene>
    <name evidence="1" type="ORF">ILYODFUR_000585</name>
</gene>
<sequence>FDDPGAHGNARSVSKLLCNFIDLIQSPTIATYCNSRKRWKGFSLTTDLKLWTKNKPRMTAH</sequence>
<comment type="caution">
    <text evidence="1">The sequence shown here is derived from an EMBL/GenBank/DDBJ whole genome shotgun (WGS) entry which is preliminary data.</text>
</comment>
<dbReference type="Proteomes" id="UP001482620">
    <property type="component" value="Unassembled WGS sequence"/>
</dbReference>
<accession>A0ABV0ST58</accession>
<dbReference type="EMBL" id="JAHRIQ010011609">
    <property type="protein sequence ID" value="MEQ2223765.1"/>
    <property type="molecule type" value="Genomic_DNA"/>
</dbReference>
<keyword evidence="2" id="KW-1185">Reference proteome</keyword>
<reference evidence="1 2" key="1">
    <citation type="submission" date="2021-06" db="EMBL/GenBank/DDBJ databases">
        <authorList>
            <person name="Palmer J.M."/>
        </authorList>
    </citation>
    <scope>NUCLEOTIDE SEQUENCE [LARGE SCALE GENOMIC DNA]</scope>
    <source>
        <strain evidence="2">if_2019</strain>
        <tissue evidence="1">Muscle</tissue>
    </source>
</reference>
<proteinExistence type="predicted"/>
<protein>
    <submittedName>
        <fullName evidence="1">Uncharacterized protein</fullName>
    </submittedName>
</protein>